<protein>
    <submittedName>
        <fullName evidence="4">Uncharacterized protein</fullName>
    </submittedName>
</protein>
<feature type="domain" description="HTH myb-type" evidence="3">
    <location>
        <begin position="16"/>
        <end position="68"/>
    </location>
</feature>
<dbReference type="AlphaFoldDB" id="C1H0C8"/>
<name>C1H0C8_PARBA</name>
<dbReference type="PANTHER" id="PTHR23246:SF24">
    <property type="entry name" value="MYB DNA-BINDING DOMAIN-CONTAINING PROTEIN"/>
    <property type="match status" value="1"/>
</dbReference>
<evidence type="ECO:0000313" key="4">
    <source>
        <dbReference type="EMBL" id="EEH33169.1"/>
    </source>
</evidence>
<dbReference type="Pfam" id="PF00249">
    <property type="entry name" value="Myb_DNA-binding"/>
    <property type="match status" value="1"/>
</dbReference>
<dbReference type="SMART" id="SM00717">
    <property type="entry name" value="SANT"/>
    <property type="match status" value="1"/>
</dbReference>
<keyword evidence="5" id="KW-1185">Reference proteome</keyword>
<feature type="compositionally biased region" description="Polar residues" evidence="1">
    <location>
        <begin position="1"/>
        <end position="12"/>
    </location>
</feature>
<dbReference type="RefSeq" id="XP_002793950.1">
    <property type="nucleotide sequence ID" value="XM_002793904.1"/>
</dbReference>
<evidence type="ECO:0000259" key="3">
    <source>
        <dbReference type="PROSITE" id="PS51294"/>
    </source>
</evidence>
<sequence length="187" mass="21329">MAPDTQNDSLHASQVPAKKKSKWSPQEDAKIIELRGRGVKWKDISKELPRRSAMSCRLHYQNYLERRTEWDEDRKDKLAWLYERFKAEMWANNTEELSVPWRAAEAMHWQLGEQDIARRTGTVPFSLSQLASEPPQASRSLTVRLPSIAELEAGVPANTSQPPDSAELNRRHKNSPPATGPSVESWA</sequence>
<dbReference type="Gene3D" id="1.10.10.60">
    <property type="entry name" value="Homeodomain-like"/>
    <property type="match status" value="1"/>
</dbReference>
<dbReference type="eggNOG" id="ENOG502S0D9">
    <property type="taxonomic scope" value="Eukaryota"/>
</dbReference>
<organism evidence="4 5">
    <name type="scientific">Paracoccidioides lutzii (strain ATCC MYA-826 / Pb01)</name>
    <name type="common">Paracoccidioides brasiliensis</name>
    <dbReference type="NCBI Taxonomy" id="502779"/>
    <lineage>
        <taxon>Eukaryota</taxon>
        <taxon>Fungi</taxon>
        <taxon>Dikarya</taxon>
        <taxon>Ascomycota</taxon>
        <taxon>Pezizomycotina</taxon>
        <taxon>Eurotiomycetes</taxon>
        <taxon>Eurotiomycetidae</taxon>
        <taxon>Onygenales</taxon>
        <taxon>Ajellomycetaceae</taxon>
        <taxon>Paracoccidioides</taxon>
    </lineage>
</organism>
<dbReference type="InterPro" id="IPR009057">
    <property type="entry name" value="Homeodomain-like_sf"/>
</dbReference>
<dbReference type="InterPro" id="IPR017930">
    <property type="entry name" value="Myb_dom"/>
</dbReference>
<dbReference type="InterPro" id="IPR053095">
    <property type="entry name" value="Actin-binding/GATA_Znf"/>
</dbReference>
<dbReference type="Proteomes" id="UP000002059">
    <property type="component" value="Partially assembled WGS sequence"/>
</dbReference>
<dbReference type="InterPro" id="IPR001005">
    <property type="entry name" value="SANT/Myb"/>
</dbReference>
<dbReference type="SUPFAM" id="SSF46689">
    <property type="entry name" value="Homeodomain-like"/>
    <property type="match status" value="1"/>
</dbReference>
<evidence type="ECO:0000256" key="1">
    <source>
        <dbReference type="SAM" id="MobiDB-lite"/>
    </source>
</evidence>
<gene>
    <name evidence="4" type="ORF">PAAG_04222</name>
</gene>
<dbReference type="KEGG" id="pbl:PAAG_04222"/>
<dbReference type="PROSITE" id="PS50090">
    <property type="entry name" value="MYB_LIKE"/>
    <property type="match status" value="1"/>
</dbReference>
<dbReference type="OrthoDB" id="5371386at2759"/>
<proteinExistence type="predicted"/>
<dbReference type="HOGENOM" id="CLU_096156_1_0_1"/>
<dbReference type="CDD" id="cd00167">
    <property type="entry name" value="SANT"/>
    <property type="match status" value="1"/>
</dbReference>
<dbReference type="VEuPathDB" id="FungiDB:PAAG_04222"/>
<dbReference type="PROSITE" id="PS51294">
    <property type="entry name" value="HTH_MYB"/>
    <property type="match status" value="1"/>
</dbReference>
<feature type="domain" description="Myb-like" evidence="2">
    <location>
        <begin position="15"/>
        <end position="64"/>
    </location>
</feature>
<evidence type="ECO:0000313" key="5">
    <source>
        <dbReference type="Proteomes" id="UP000002059"/>
    </source>
</evidence>
<dbReference type="GeneID" id="9097032"/>
<dbReference type="PANTHER" id="PTHR23246">
    <property type="entry name" value="NEW-GLUE PROTEIN"/>
    <property type="match status" value="1"/>
</dbReference>
<dbReference type="EMBL" id="KN294001">
    <property type="protein sequence ID" value="EEH33169.1"/>
    <property type="molecule type" value="Genomic_DNA"/>
</dbReference>
<dbReference type="OMA" id="MWANNTE"/>
<feature type="region of interest" description="Disordered" evidence="1">
    <location>
        <begin position="152"/>
        <end position="187"/>
    </location>
</feature>
<reference evidence="4 5" key="1">
    <citation type="journal article" date="2011" name="PLoS Genet.">
        <title>Comparative genomic analysis of human fungal pathogens causing paracoccidioidomycosis.</title>
        <authorList>
            <person name="Desjardins C.A."/>
            <person name="Champion M.D."/>
            <person name="Holder J.W."/>
            <person name="Muszewska A."/>
            <person name="Goldberg J."/>
            <person name="Bailao A.M."/>
            <person name="Brigido M.M."/>
            <person name="Ferreira M.E."/>
            <person name="Garcia A.M."/>
            <person name="Grynberg M."/>
            <person name="Gujja S."/>
            <person name="Heiman D.I."/>
            <person name="Henn M.R."/>
            <person name="Kodira C.D."/>
            <person name="Leon-Narvaez H."/>
            <person name="Longo L.V."/>
            <person name="Ma L.J."/>
            <person name="Malavazi I."/>
            <person name="Matsuo A.L."/>
            <person name="Morais F.V."/>
            <person name="Pereira M."/>
            <person name="Rodriguez-Brito S."/>
            <person name="Sakthikumar S."/>
            <person name="Salem-Izacc S.M."/>
            <person name="Sykes S.M."/>
            <person name="Teixeira M.M."/>
            <person name="Vallejo M.C."/>
            <person name="Walter M.E."/>
            <person name="Yandava C."/>
            <person name="Young S."/>
            <person name="Zeng Q."/>
            <person name="Zucker J."/>
            <person name="Felipe M.S."/>
            <person name="Goldman G.H."/>
            <person name="Haas B.J."/>
            <person name="McEwen J.G."/>
            <person name="Nino-Vega G."/>
            <person name="Puccia R."/>
            <person name="San-Blas G."/>
            <person name="Soares C.M."/>
            <person name="Birren B.W."/>
            <person name="Cuomo C.A."/>
        </authorList>
    </citation>
    <scope>NUCLEOTIDE SEQUENCE [LARGE SCALE GENOMIC DNA]</scope>
    <source>
        <strain evidence="5">ATCC MYA-826 / Pb01</strain>
    </source>
</reference>
<feature type="region of interest" description="Disordered" evidence="1">
    <location>
        <begin position="1"/>
        <end position="27"/>
    </location>
</feature>
<evidence type="ECO:0000259" key="2">
    <source>
        <dbReference type="PROSITE" id="PS50090"/>
    </source>
</evidence>
<accession>C1H0C8</accession>